<dbReference type="PROSITE" id="PS50110">
    <property type="entry name" value="RESPONSE_REGULATORY"/>
    <property type="match status" value="1"/>
</dbReference>
<dbReference type="Gene3D" id="6.10.250.690">
    <property type="match status" value="1"/>
</dbReference>
<dbReference type="RefSeq" id="WP_125137058.1">
    <property type="nucleotide sequence ID" value="NZ_LR130778.1"/>
</dbReference>
<dbReference type="GO" id="GO:0005829">
    <property type="term" value="C:cytosol"/>
    <property type="evidence" value="ECO:0007669"/>
    <property type="project" value="TreeGrafter"/>
</dbReference>
<dbReference type="InterPro" id="IPR001789">
    <property type="entry name" value="Sig_transdc_resp-reg_receiver"/>
</dbReference>
<dbReference type="KEGG" id="cbar:PATL70BA_1917"/>
<dbReference type="OrthoDB" id="9790442at2"/>
<proteinExistence type="predicted"/>
<evidence type="ECO:0000256" key="9">
    <source>
        <dbReference type="PROSITE-ProRule" id="PRU01091"/>
    </source>
</evidence>
<evidence type="ECO:0000256" key="8">
    <source>
        <dbReference type="PROSITE-ProRule" id="PRU00169"/>
    </source>
</evidence>
<dbReference type="SUPFAM" id="SSF52172">
    <property type="entry name" value="CheY-like"/>
    <property type="match status" value="1"/>
</dbReference>
<evidence type="ECO:0000313" key="12">
    <source>
        <dbReference type="EMBL" id="VDN47808.1"/>
    </source>
</evidence>
<keyword evidence="3" id="KW-0902">Two-component regulatory system</keyword>
<dbReference type="Proteomes" id="UP000279029">
    <property type="component" value="Chromosome"/>
</dbReference>
<dbReference type="SMART" id="SM00448">
    <property type="entry name" value="REC"/>
    <property type="match status" value="1"/>
</dbReference>
<dbReference type="PANTHER" id="PTHR48111">
    <property type="entry name" value="REGULATOR OF RPOS"/>
    <property type="match status" value="1"/>
</dbReference>
<evidence type="ECO:0000256" key="6">
    <source>
        <dbReference type="ARBA" id="ARBA00023163"/>
    </source>
</evidence>
<accession>A0A3P7PFY0</accession>
<feature type="modified residue" description="4-aspartylphosphate" evidence="8">
    <location>
        <position position="54"/>
    </location>
</feature>
<dbReference type="AlphaFoldDB" id="A0A3P7PFY0"/>
<evidence type="ECO:0000256" key="4">
    <source>
        <dbReference type="ARBA" id="ARBA00023015"/>
    </source>
</evidence>
<evidence type="ECO:0000256" key="5">
    <source>
        <dbReference type="ARBA" id="ARBA00023125"/>
    </source>
</evidence>
<dbReference type="GO" id="GO:0032993">
    <property type="term" value="C:protein-DNA complex"/>
    <property type="evidence" value="ECO:0007669"/>
    <property type="project" value="TreeGrafter"/>
</dbReference>
<evidence type="ECO:0000259" key="10">
    <source>
        <dbReference type="PROSITE" id="PS50110"/>
    </source>
</evidence>
<dbReference type="InterPro" id="IPR016032">
    <property type="entry name" value="Sig_transdc_resp-reg_C-effctor"/>
</dbReference>
<dbReference type="Gene3D" id="3.40.50.2300">
    <property type="match status" value="1"/>
</dbReference>
<dbReference type="InterPro" id="IPR039420">
    <property type="entry name" value="WalR-like"/>
</dbReference>
<feature type="domain" description="OmpR/PhoB-type" evidence="11">
    <location>
        <begin position="127"/>
        <end position="223"/>
    </location>
</feature>
<evidence type="ECO:0000256" key="2">
    <source>
        <dbReference type="ARBA" id="ARBA00022553"/>
    </source>
</evidence>
<comment type="function">
    <text evidence="7">May play the central regulatory role in sporulation. It may be an element of the effector pathway responsible for the activation of sporulation genes in response to nutritional stress. Spo0A may act in concert with spo0H (a sigma factor) to control the expression of some genes that are critical to the sporulation process.</text>
</comment>
<feature type="DNA-binding region" description="OmpR/PhoB-type" evidence="9">
    <location>
        <begin position="127"/>
        <end position="223"/>
    </location>
</feature>
<evidence type="ECO:0000256" key="3">
    <source>
        <dbReference type="ARBA" id="ARBA00023012"/>
    </source>
</evidence>
<evidence type="ECO:0000256" key="1">
    <source>
        <dbReference type="ARBA" id="ARBA00018672"/>
    </source>
</evidence>
<keyword evidence="5 9" id="KW-0238">DNA-binding</keyword>
<evidence type="ECO:0000256" key="7">
    <source>
        <dbReference type="ARBA" id="ARBA00024867"/>
    </source>
</evidence>
<keyword evidence="4" id="KW-0805">Transcription regulation</keyword>
<dbReference type="InterPro" id="IPR001867">
    <property type="entry name" value="OmpR/PhoB-type_DNA-bd"/>
</dbReference>
<dbReference type="PROSITE" id="PS51755">
    <property type="entry name" value="OMPR_PHOB"/>
    <property type="match status" value="1"/>
</dbReference>
<dbReference type="CDD" id="cd17574">
    <property type="entry name" value="REC_OmpR"/>
    <property type="match status" value="1"/>
</dbReference>
<evidence type="ECO:0000259" key="11">
    <source>
        <dbReference type="PROSITE" id="PS51755"/>
    </source>
</evidence>
<keyword evidence="2 8" id="KW-0597">Phosphoprotein</keyword>
<dbReference type="EMBL" id="LR130778">
    <property type="protein sequence ID" value="VDN47808.1"/>
    <property type="molecule type" value="Genomic_DNA"/>
</dbReference>
<dbReference type="GO" id="GO:0000156">
    <property type="term" value="F:phosphorelay response regulator activity"/>
    <property type="evidence" value="ECO:0007669"/>
    <property type="project" value="TreeGrafter"/>
</dbReference>
<dbReference type="InterPro" id="IPR036388">
    <property type="entry name" value="WH-like_DNA-bd_sf"/>
</dbReference>
<dbReference type="InterPro" id="IPR011006">
    <property type="entry name" value="CheY-like_superfamily"/>
</dbReference>
<dbReference type="SMART" id="SM00862">
    <property type="entry name" value="Trans_reg_C"/>
    <property type="match status" value="1"/>
</dbReference>
<dbReference type="CDD" id="cd00383">
    <property type="entry name" value="trans_reg_C"/>
    <property type="match status" value="1"/>
</dbReference>
<dbReference type="SUPFAM" id="SSF46894">
    <property type="entry name" value="C-terminal effector domain of the bipartite response regulators"/>
    <property type="match status" value="1"/>
</dbReference>
<name>A0A3P7PFY0_9FIRM</name>
<protein>
    <recommendedName>
        <fullName evidence="1">Stage 0 sporulation protein A homolog</fullName>
    </recommendedName>
</protein>
<feature type="domain" description="Response regulatory" evidence="10">
    <location>
        <begin position="5"/>
        <end position="118"/>
    </location>
</feature>
<gene>
    <name evidence="12" type="primary">srrA</name>
    <name evidence="12" type="ORF">PATL70BA_1917</name>
</gene>
<keyword evidence="13" id="KW-1185">Reference proteome</keyword>
<keyword evidence="6" id="KW-0804">Transcription</keyword>
<dbReference type="Pfam" id="PF00072">
    <property type="entry name" value="Response_reg"/>
    <property type="match status" value="1"/>
</dbReference>
<organism evidence="12 13">
    <name type="scientific">Petrocella atlantisensis</name>
    <dbReference type="NCBI Taxonomy" id="2173034"/>
    <lineage>
        <taxon>Bacteria</taxon>
        <taxon>Bacillati</taxon>
        <taxon>Bacillota</taxon>
        <taxon>Clostridia</taxon>
        <taxon>Lachnospirales</taxon>
        <taxon>Vallitaleaceae</taxon>
        <taxon>Petrocella</taxon>
    </lineage>
</organism>
<evidence type="ECO:0000313" key="13">
    <source>
        <dbReference type="Proteomes" id="UP000279029"/>
    </source>
</evidence>
<sequence>MYQINILIVEDEEKLRKLIKKYLFLEGFHVHEASNGVEALKIFDTETIDLVVLDVMMPFKNGYEVSKEIRKTSQVPIIMLTARSAEDDKLQGFEVGIDDYVTKPFSTRELMARIKALLKRTNVTSTNEKMQFGVLSIDTGARRILVDGEDMTFSPKEYDCLMYFVDNANQALSREQILNRVWGFDYFGDDRTVDTVIKRLRKKMGVEGDRIQTVRGVGYRFEV</sequence>
<dbReference type="Pfam" id="PF00486">
    <property type="entry name" value="Trans_reg_C"/>
    <property type="match status" value="1"/>
</dbReference>
<dbReference type="GO" id="GO:0000976">
    <property type="term" value="F:transcription cis-regulatory region binding"/>
    <property type="evidence" value="ECO:0007669"/>
    <property type="project" value="TreeGrafter"/>
</dbReference>
<reference evidence="12 13" key="1">
    <citation type="submission" date="2018-09" db="EMBL/GenBank/DDBJ databases">
        <authorList>
            <person name="Postec A."/>
        </authorList>
    </citation>
    <scope>NUCLEOTIDE SEQUENCE [LARGE SCALE GENOMIC DNA]</scope>
    <source>
        <strain evidence="12">70B-A</strain>
    </source>
</reference>
<dbReference type="Gene3D" id="1.10.10.10">
    <property type="entry name" value="Winged helix-like DNA-binding domain superfamily/Winged helix DNA-binding domain"/>
    <property type="match status" value="1"/>
</dbReference>
<dbReference type="FunFam" id="3.40.50.2300:FF:000001">
    <property type="entry name" value="DNA-binding response regulator PhoB"/>
    <property type="match status" value="1"/>
</dbReference>
<dbReference type="PANTHER" id="PTHR48111:SF21">
    <property type="entry name" value="DNA-BINDING DUAL MASTER TRANSCRIPTIONAL REGULATOR RPAA"/>
    <property type="match status" value="1"/>
</dbReference>
<dbReference type="GO" id="GO:0006355">
    <property type="term" value="P:regulation of DNA-templated transcription"/>
    <property type="evidence" value="ECO:0007669"/>
    <property type="project" value="InterPro"/>
</dbReference>
<dbReference type="FunFam" id="1.10.10.10:FF:000018">
    <property type="entry name" value="DNA-binding response regulator ResD"/>
    <property type="match status" value="1"/>
</dbReference>